<dbReference type="Gene3D" id="3.40.50.300">
    <property type="entry name" value="P-loop containing nucleotide triphosphate hydrolases"/>
    <property type="match status" value="2"/>
</dbReference>
<gene>
    <name evidence="3" type="ORF">PG991_001812</name>
</gene>
<feature type="domain" description="AAA+ ATPase" evidence="2">
    <location>
        <begin position="300"/>
        <end position="424"/>
    </location>
</feature>
<dbReference type="Pfam" id="PF23232">
    <property type="entry name" value="AAA_lid_13"/>
    <property type="match status" value="2"/>
</dbReference>
<reference evidence="3 4" key="1">
    <citation type="submission" date="2023-01" db="EMBL/GenBank/DDBJ databases">
        <title>Analysis of 21 Apiospora genomes using comparative genomics revels a genus with tremendous synthesis potential of carbohydrate active enzymes and secondary metabolites.</title>
        <authorList>
            <person name="Sorensen T."/>
        </authorList>
    </citation>
    <scope>NUCLEOTIDE SEQUENCE [LARGE SCALE GENOMIC DNA]</scope>
    <source>
        <strain evidence="3 4">CBS 20057</strain>
    </source>
</reference>
<evidence type="ECO:0000313" key="3">
    <source>
        <dbReference type="EMBL" id="KAK8035739.1"/>
    </source>
</evidence>
<dbReference type="PANTHER" id="PTHR46411:SF2">
    <property type="entry name" value="AAA+ ATPASE DOMAIN-CONTAINING PROTEIN"/>
    <property type="match status" value="1"/>
</dbReference>
<dbReference type="InterPro" id="IPR003959">
    <property type="entry name" value="ATPase_AAA_core"/>
</dbReference>
<dbReference type="InterPro" id="IPR027417">
    <property type="entry name" value="P-loop_NTPase"/>
</dbReference>
<dbReference type="Pfam" id="PF22942">
    <property type="entry name" value="DUF7025"/>
    <property type="match status" value="2"/>
</dbReference>
<dbReference type="EMBL" id="JAQQWI010000005">
    <property type="protein sequence ID" value="KAK8035739.1"/>
    <property type="molecule type" value="Genomic_DNA"/>
</dbReference>
<accession>A0ABR1SN53</accession>
<dbReference type="CDD" id="cd19481">
    <property type="entry name" value="RecA-like_protease"/>
    <property type="match status" value="1"/>
</dbReference>
<feature type="compositionally biased region" description="Basic and acidic residues" evidence="1">
    <location>
        <begin position="578"/>
        <end position="595"/>
    </location>
</feature>
<dbReference type="PANTHER" id="PTHR46411">
    <property type="entry name" value="FAMILY ATPASE, PUTATIVE-RELATED"/>
    <property type="match status" value="1"/>
</dbReference>
<dbReference type="Pfam" id="PF00004">
    <property type="entry name" value="AAA"/>
    <property type="match status" value="2"/>
</dbReference>
<sequence>MEQSEPAEILFTTKCFNPKMKTALSEHEVLSCSRTDPSSSAQPDNLEGDPKPVVEIVTVVSTFDIDVQKATSGKLWATPDYATSNRVRGRHLIVHSETLSKAIRDVVKFYPGQILTGTCLVIHEPYACLMHNMRAFEHILESEEDAVQVKQLEVLLKFLRPHYQRQFVAARNRLSSSQPTVRFDDIWVLMKPGSLAYTKWDGQWLGCVIGKSTKLPPRPADGYAQRWSIEYWFLQVHWPSDQIRFATNSAVIDQFEGEQLVTSLPVYPAEFQDANDNGQRKRKLTERGQKTCEILWDDSRYMSYLGPPGVGKSYTVEYTSMKTQRPLIVISAPELNRSHDNTLEVLKRWFSFGEEWNAIFLIDKCDETFNSGATDRDQVALKQALTSALKLFNGLLFLITSKISDTDNYISSFIDLVIHFERLDKDRRCEIWPGLVEQFYIQDKRIVASQNATELLTQHVSEVNMNGHEMVQCFKTATALANSVPTKRNRDGSHTVTVKAGHFKEAINLIYEFRQSMLSKAGDEEAMVQNWHYRNDETESELTRKRPSPGAADKRLFPHIGPTQFWRRNFEESDDDDFRPWENSKRPASLFDKDANAGTNKPFASPTGQPRSNPGMLAFRQPQKLCIPSLNCVEWDAFRAAGNTNELFRHSQYYSIDVLVGEPMIKMETDGKGRRRRNKAPCPTKMASDAVHYEDDGEAPLPERIRINSPFLITIISNSMEGEIQAPFLIFRPFRSLIYHAQGYQDCLELWDPSAKPGAYGVGVDQSSYSGLASRELRCLMSFVDNYIKKKQHYIASERCKSVAFTDLTFLYIPGDIVVTNDGKQAARVTKVASTRHRVKNRDEGGLDFWKDNTMAEFDDNPVFVFVNYVDFNGTSLGSVSKTYTFSRSYFDRKVDGREKITSLPIYPLRCSEDLGLRDALIERGRMFLEVARVKHMHYSGLALGTKEEIDSQVVIDFEEAIERHPKWRPCFRRAGDEALNRLTKWESDSSDDKELVEAVATHRRSRTSQCVKECCLNEMILNDEDLEDQVMEEFIVGQMDETSSLAFTTKPLKEIGEHTVLLDEDYLIMSFRVFGFALRSRKWYELDLTNMTEVATLGEGEGLDQLVLPPGHVDMVKSMIRQHFRDKTLATSHGDKLDVVRRGLIILLHGVPGVGKTSTAECVADSFRRPLFQITSGDLGTTAQDVEQALEENFNLASRWNSILLIDEADVFLGERTRDDFVRNSLVAVFLRMMEYYTGVLFLTTNRVGVFDEAFTSRIHISLYYPPLERDATIQIFQKNWARIQSRYEKNNRKLEINQPEITQFAMDYFDANKDGRWNGRQIRNAFQSALALAELDALGTDDLLDEADHDRGAGQEELRNRRSRLQGLPELPETGLRRRLCPPGSREPMALRCVWRAQGAQRPDYATQGG</sequence>
<dbReference type="SUPFAM" id="SSF52540">
    <property type="entry name" value="P-loop containing nucleoside triphosphate hydrolases"/>
    <property type="match status" value="2"/>
</dbReference>
<keyword evidence="4" id="KW-1185">Reference proteome</keyword>
<comment type="caution">
    <text evidence="3">The sequence shown here is derived from an EMBL/GenBank/DDBJ whole genome shotgun (WGS) entry which is preliminary data.</text>
</comment>
<feature type="region of interest" description="Disordered" evidence="1">
    <location>
        <begin position="536"/>
        <end position="557"/>
    </location>
</feature>
<evidence type="ECO:0000313" key="4">
    <source>
        <dbReference type="Proteomes" id="UP001396898"/>
    </source>
</evidence>
<organism evidence="3 4">
    <name type="scientific">Apiospora marii</name>
    <dbReference type="NCBI Taxonomy" id="335849"/>
    <lineage>
        <taxon>Eukaryota</taxon>
        <taxon>Fungi</taxon>
        <taxon>Dikarya</taxon>
        <taxon>Ascomycota</taxon>
        <taxon>Pezizomycotina</taxon>
        <taxon>Sordariomycetes</taxon>
        <taxon>Xylariomycetidae</taxon>
        <taxon>Amphisphaeriales</taxon>
        <taxon>Apiosporaceae</taxon>
        <taxon>Apiospora</taxon>
    </lineage>
</organism>
<dbReference type="InterPro" id="IPR054289">
    <property type="entry name" value="DUF7025"/>
</dbReference>
<feature type="domain" description="AAA+ ATPase" evidence="2">
    <location>
        <begin position="1143"/>
        <end position="1270"/>
    </location>
</feature>
<feature type="region of interest" description="Disordered" evidence="1">
    <location>
        <begin position="1354"/>
        <end position="1385"/>
    </location>
</feature>
<protein>
    <recommendedName>
        <fullName evidence="2">AAA+ ATPase domain-containing protein</fullName>
    </recommendedName>
</protein>
<dbReference type="SMART" id="SM00382">
    <property type="entry name" value="AAA"/>
    <property type="match status" value="2"/>
</dbReference>
<dbReference type="Proteomes" id="UP001396898">
    <property type="component" value="Unassembled WGS sequence"/>
</dbReference>
<feature type="region of interest" description="Disordered" evidence="1">
    <location>
        <begin position="573"/>
        <end position="614"/>
    </location>
</feature>
<dbReference type="InterPro" id="IPR003593">
    <property type="entry name" value="AAA+_ATPase"/>
</dbReference>
<proteinExistence type="predicted"/>
<evidence type="ECO:0000259" key="2">
    <source>
        <dbReference type="SMART" id="SM00382"/>
    </source>
</evidence>
<evidence type="ECO:0000256" key="1">
    <source>
        <dbReference type="SAM" id="MobiDB-lite"/>
    </source>
</evidence>
<dbReference type="InterPro" id="IPR056599">
    <property type="entry name" value="AAA_lid_fung"/>
</dbReference>
<name>A0ABR1SN53_9PEZI</name>